<dbReference type="SUPFAM" id="SSF51735">
    <property type="entry name" value="NAD(P)-binding Rossmann-fold domains"/>
    <property type="match status" value="1"/>
</dbReference>
<dbReference type="PANTHER" id="PTHR43618">
    <property type="entry name" value="7-ALPHA-HYDROXYSTEROID DEHYDROGENASE"/>
    <property type="match status" value="1"/>
</dbReference>
<dbReference type="InterPro" id="IPR023779">
    <property type="entry name" value="Chromodomain_CS"/>
</dbReference>
<dbReference type="PROSITE" id="PS50013">
    <property type="entry name" value="CHROMO_2"/>
    <property type="match status" value="1"/>
</dbReference>
<dbReference type="EMBL" id="LN719426">
    <property type="protein sequence ID" value="CEP08123.1"/>
    <property type="molecule type" value="Genomic_DNA"/>
</dbReference>
<dbReference type="PRINTS" id="PR00080">
    <property type="entry name" value="SDRFAMILY"/>
</dbReference>
<dbReference type="AlphaFoldDB" id="A0A0B7MYD3"/>
<evidence type="ECO:0000313" key="8">
    <source>
        <dbReference type="EMBL" id="CEP08123.1"/>
    </source>
</evidence>
<dbReference type="CDD" id="cd00024">
    <property type="entry name" value="CD_CSD"/>
    <property type="match status" value="1"/>
</dbReference>
<evidence type="ECO:0000256" key="5">
    <source>
        <dbReference type="ARBA" id="ARBA00023242"/>
    </source>
</evidence>
<dbReference type="STRING" id="35722.A0A0B7MYD3"/>
<dbReference type="InterPro" id="IPR036291">
    <property type="entry name" value="NAD(P)-bd_dom_sf"/>
</dbReference>
<dbReference type="FunFam" id="3.40.50.720:FF:000084">
    <property type="entry name" value="Short-chain dehydrogenase reductase"/>
    <property type="match status" value="1"/>
</dbReference>
<protein>
    <recommendedName>
        <fullName evidence="7">Chromo domain-containing protein</fullName>
    </recommendedName>
</protein>
<dbReference type="PRINTS" id="PR00081">
    <property type="entry name" value="GDHRDH"/>
</dbReference>
<dbReference type="InterPro" id="IPR020904">
    <property type="entry name" value="Sc_DH/Rdtase_CS"/>
</dbReference>
<dbReference type="PANTHER" id="PTHR43618:SF17">
    <property type="entry name" value="RHAMNOLIPIDS BIOSYNTHESIS 3-OXOACYL-[ACYL-CARRIER-PROTEIN] REDUCTASE"/>
    <property type="match status" value="1"/>
</dbReference>
<dbReference type="InterPro" id="IPR016197">
    <property type="entry name" value="Chromo-like_dom_sf"/>
</dbReference>
<dbReference type="Gene3D" id="2.40.50.40">
    <property type="match status" value="2"/>
</dbReference>
<feature type="compositionally biased region" description="Low complexity" evidence="6">
    <location>
        <begin position="127"/>
        <end position="138"/>
    </location>
</feature>
<dbReference type="Gene3D" id="3.40.50.720">
    <property type="entry name" value="NAD(P)-binding Rossmann-like Domain"/>
    <property type="match status" value="1"/>
</dbReference>
<comment type="subcellular location">
    <subcellularLocation>
        <location evidence="1">Nucleus</location>
    </subcellularLocation>
</comment>
<dbReference type="SMART" id="SM00298">
    <property type="entry name" value="CHROMO"/>
    <property type="match status" value="1"/>
</dbReference>
<evidence type="ECO:0000313" key="9">
    <source>
        <dbReference type="Proteomes" id="UP000054107"/>
    </source>
</evidence>
<gene>
    <name evidence="8" type="primary">PARPA_01432.1 scaffold 1359</name>
</gene>
<keyword evidence="5" id="KW-0539">Nucleus</keyword>
<dbReference type="InterPro" id="IPR023780">
    <property type="entry name" value="Chromo_domain"/>
</dbReference>
<dbReference type="OrthoDB" id="294295at2759"/>
<evidence type="ECO:0000259" key="7">
    <source>
        <dbReference type="PROSITE" id="PS50013"/>
    </source>
</evidence>
<dbReference type="GO" id="GO:0016491">
    <property type="term" value="F:oxidoreductase activity"/>
    <property type="evidence" value="ECO:0007669"/>
    <property type="project" value="UniProtKB-KW"/>
</dbReference>
<dbReference type="InterPro" id="IPR000953">
    <property type="entry name" value="Chromo/chromo_shadow_dom"/>
</dbReference>
<keyword evidence="3" id="KW-0521">NADP</keyword>
<name>A0A0B7MYD3_9FUNG</name>
<dbReference type="PROSITE" id="PS00061">
    <property type="entry name" value="ADH_SHORT"/>
    <property type="match status" value="1"/>
</dbReference>
<feature type="region of interest" description="Disordered" evidence="6">
    <location>
        <begin position="1"/>
        <end position="21"/>
    </location>
</feature>
<dbReference type="Pfam" id="PF00106">
    <property type="entry name" value="adh_short"/>
    <property type="match status" value="1"/>
</dbReference>
<evidence type="ECO:0000256" key="4">
    <source>
        <dbReference type="ARBA" id="ARBA00023002"/>
    </source>
</evidence>
<feature type="region of interest" description="Disordered" evidence="6">
    <location>
        <begin position="77"/>
        <end position="170"/>
    </location>
</feature>
<dbReference type="Proteomes" id="UP000054107">
    <property type="component" value="Unassembled WGS sequence"/>
</dbReference>
<keyword evidence="9" id="KW-1185">Reference proteome</keyword>
<accession>A0A0B7MYD3</accession>
<feature type="domain" description="Chromo" evidence="7">
    <location>
        <begin position="27"/>
        <end position="90"/>
    </location>
</feature>
<dbReference type="InterPro" id="IPR002347">
    <property type="entry name" value="SDR_fam"/>
</dbReference>
<keyword evidence="4" id="KW-0560">Oxidoreductase</keyword>
<dbReference type="SUPFAM" id="SSF54160">
    <property type="entry name" value="Chromo domain-like"/>
    <property type="match status" value="2"/>
</dbReference>
<evidence type="ECO:0000256" key="1">
    <source>
        <dbReference type="ARBA" id="ARBA00004123"/>
    </source>
</evidence>
<dbReference type="Pfam" id="PF13561">
    <property type="entry name" value="adh_short_C2"/>
    <property type="match status" value="1"/>
</dbReference>
<organism evidence="8 9">
    <name type="scientific">Parasitella parasitica</name>
    <dbReference type="NCBI Taxonomy" id="35722"/>
    <lineage>
        <taxon>Eukaryota</taxon>
        <taxon>Fungi</taxon>
        <taxon>Fungi incertae sedis</taxon>
        <taxon>Mucoromycota</taxon>
        <taxon>Mucoromycotina</taxon>
        <taxon>Mucoromycetes</taxon>
        <taxon>Mucorales</taxon>
        <taxon>Mucorineae</taxon>
        <taxon>Mucoraceae</taxon>
        <taxon>Parasitella</taxon>
    </lineage>
</organism>
<dbReference type="Pfam" id="PF00385">
    <property type="entry name" value="Chromo"/>
    <property type="match status" value="1"/>
</dbReference>
<dbReference type="InterPro" id="IPR052178">
    <property type="entry name" value="Sec_Metab_Biosynth_SDR"/>
</dbReference>
<reference evidence="8 9" key="1">
    <citation type="submission" date="2014-09" db="EMBL/GenBank/DDBJ databases">
        <authorList>
            <person name="Ellenberger Sabrina"/>
        </authorList>
    </citation>
    <scope>NUCLEOTIDE SEQUENCE [LARGE SCALE GENOMIC DNA]</scope>
    <source>
        <strain evidence="8 9">CBS 412.66</strain>
    </source>
</reference>
<feature type="compositionally biased region" description="Basic and acidic residues" evidence="6">
    <location>
        <begin position="102"/>
        <end position="117"/>
    </location>
</feature>
<evidence type="ECO:0000256" key="2">
    <source>
        <dbReference type="ARBA" id="ARBA00006484"/>
    </source>
</evidence>
<evidence type="ECO:0000256" key="3">
    <source>
        <dbReference type="ARBA" id="ARBA00022857"/>
    </source>
</evidence>
<dbReference type="PROSITE" id="PS00598">
    <property type="entry name" value="CHROMO_1"/>
    <property type="match status" value="1"/>
</dbReference>
<evidence type="ECO:0000256" key="6">
    <source>
        <dbReference type="SAM" id="MobiDB-lite"/>
    </source>
</evidence>
<dbReference type="GO" id="GO:0005634">
    <property type="term" value="C:nucleus"/>
    <property type="evidence" value="ECO:0007669"/>
    <property type="project" value="UniProtKB-SubCell"/>
</dbReference>
<sequence length="505" mass="55717">MPRGRPRKNVETTVEEFGYDSAADEEYEVEAVESHQIKGKGKNATLEYLVKWKNYPSSDNTWEPASAVENAHQLVDEYWNTNGGEEQREEVLKQLQGGNKAPAKEKKSAAAEEEKKKKSESKKKRASSTTEDTASTSAPKKKRARPSTPEANNAKGAKSKTTVYESEDEFDVSDSEVKDENFRINKSWANVLKVHYVKRDEQDDELYAIIRWKDNELSKHKTSVVAKKAPLVVVLVTGGSRGIGEMIATGFVSAGSKVYITSRSADVCYKVAKELTAQGPGQCIAIPADLQKKSEIERLVSELSIHEDRKLQTYQYIVYVRANPILYMYADLDVLINNAGANWNEPIETYPDEAFEKVVNLNLKRIFTLTQACLPLLTARASLENTSSVINIGSIDGIRAPPQETYAYSASKGGLHHMSRHMAGKIGYKGVRVNIIAPGAFQSKMMKATLDKYHDQIVSKLAVKRIGSMEDIAGTCIYLSSRAGQYTNGATVTVDGGAVVSAANL</sequence>
<comment type="similarity">
    <text evidence="2">Belongs to the short-chain dehydrogenases/reductases (SDR) family.</text>
</comment>
<proteinExistence type="inferred from homology"/>